<dbReference type="AlphaFoldDB" id="A0A167JCW7"/>
<evidence type="ECO:0000256" key="1">
    <source>
        <dbReference type="SAM" id="Phobius"/>
    </source>
</evidence>
<dbReference type="Proteomes" id="UP000077315">
    <property type="component" value="Unassembled WGS sequence"/>
</dbReference>
<dbReference type="FunCoup" id="A0A167JCW7">
    <property type="interactions" value="33"/>
</dbReference>
<dbReference type="InParanoid" id="A0A167JCW7"/>
<protein>
    <submittedName>
        <fullName evidence="2">Uncharacterized protein</fullName>
    </submittedName>
</protein>
<keyword evidence="1" id="KW-1133">Transmembrane helix</keyword>
<keyword evidence="1" id="KW-0812">Transmembrane</keyword>
<feature type="transmembrane region" description="Helical" evidence="1">
    <location>
        <begin position="81"/>
        <end position="104"/>
    </location>
</feature>
<feature type="transmembrane region" description="Helical" evidence="1">
    <location>
        <begin position="20"/>
        <end position="43"/>
    </location>
</feature>
<feature type="transmembrane region" description="Helical" evidence="1">
    <location>
        <begin position="132"/>
        <end position="156"/>
    </location>
</feature>
<dbReference type="GO" id="GO:0000139">
    <property type="term" value="C:Golgi membrane"/>
    <property type="evidence" value="ECO:0007669"/>
    <property type="project" value="TreeGrafter"/>
</dbReference>
<dbReference type="GO" id="GO:0070916">
    <property type="term" value="C:inositol phosphoceramide synthase complex"/>
    <property type="evidence" value="ECO:0007669"/>
    <property type="project" value="TreeGrafter"/>
</dbReference>
<name>A0A167JCW7_PHYB8</name>
<sequence length="180" mass="20440">MVAIFKSRTCCGFIPIKTGVFIITIFGILNKICAPFGLFMLQYVSADALLVYIYTLGALGAFVAGLYGYKKENYKLIQWYTIFYWVDCLVSTATTLMFAIKWFVYTDHSLPSNASDTLTQEDYDAMFRMEGMVSVTILAILRVVHIYFAIVLSIYYRTLSKTQYSKLAAAVDEDLNYTEA</sequence>
<dbReference type="GO" id="GO:0070917">
    <property type="term" value="F:inositol phosphoceramide synthase regulator activity"/>
    <property type="evidence" value="ECO:0007669"/>
    <property type="project" value="InterPro"/>
</dbReference>
<organism evidence="2 3">
    <name type="scientific">Phycomyces blakesleeanus (strain ATCC 8743b / DSM 1359 / FGSC 10004 / NBRC 33097 / NRRL 1555)</name>
    <dbReference type="NCBI Taxonomy" id="763407"/>
    <lineage>
        <taxon>Eukaryota</taxon>
        <taxon>Fungi</taxon>
        <taxon>Fungi incertae sedis</taxon>
        <taxon>Mucoromycota</taxon>
        <taxon>Mucoromycotina</taxon>
        <taxon>Mucoromycetes</taxon>
        <taxon>Mucorales</taxon>
        <taxon>Phycomycetaceae</taxon>
        <taxon>Phycomyces</taxon>
    </lineage>
</organism>
<dbReference type="EMBL" id="KV441008">
    <property type="protein sequence ID" value="OAD65746.1"/>
    <property type="molecule type" value="Genomic_DNA"/>
</dbReference>
<proteinExistence type="predicted"/>
<feature type="transmembrane region" description="Helical" evidence="1">
    <location>
        <begin position="49"/>
        <end position="69"/>
    </location>
</feature>
<keyword evidence="3" id="KW-1185">Reference proteome</keyword>
<gene>
    <name evidence="2" type="ORF">PHYBLDRAFT_72336</name>
</gene>
<evidence type="ECO:0000313" key="2">
    <source>
        <dbReference type="EMBL" id="OAD65746.1"/>
    </source>
</evidence>
<evidence type="ECO:0000313" key="3">
    <source>
        <dbReference type="Proteomes" id="UP000077315"/>
    </source>
</evidence>
<dbReference type="PANTHER" id="PTHR28077">
    <property type="entry name" value="INOSITOL PHOSPHORYLCERAMIDE SYNTHASE REGULATORY SUBUNIT KEI1"/>
    <property type="match status" value="1"/>
</dbReference>
<reference evidence="3" key="1">
    <citation type="submission" date="2015-06" db="EMBL/GenBank/DDBJ databases">
        <title>Expansion of signal transduction pathways in fungi by whole-genome duplication.</title>
        <authorList>
            <consortium name="DOE Joint Genome Institute"/>
            <person name="Corrochano L.M."/>
            <person name="Kuo A."/>
            <person name="Marcet-Houben M."/>
            <person name="Polaino S."/>
            <person name="Salamov A."/>
            <person name="Villalobos J.M."/>
            <person name="Alvarez M.I."/>
            <person name="Avalos J."/>
            <person name="Benito E.P."/>
            <person name="Benoit I."/>
            <person name="Burger G."/>
            <person name="Camino L.P."/>
            <person name="Canovas D."/>
            <person name="Cerda-Olmedo E."/>
            <person name="Cheng J.-F."/>
            <person name="Dominguez A."/>
            <person name="Elias M."/>
            <person name="Eslava A.P."/>
            <person name="Glaser F."/>
            <person name="Grimwood J."/>
            <person name="Gutierrez G."/>
            <person name="Heitman J."/>
            <person name="Henrissat B."/>
            <person name="Iturriaga E.A."/>
            <person name="Lang B.F."/>
            <person name="Lavin J.L."/>
            <person name="Lee S."/>
            <person name="Li W."/>
            <person name="Lindquist E."/>
            <person name="Lopez-Garcia S."/>
            <person name="Luque E.M."/>
            <person name="Marcos A.T."/>
            <person name="Martin J."/>
            <person name="McCluskey K."/>
            <person name="Medina H.R."/>
            <person name="Miralles-Duran A."/>
            <person name="Miyazaki A."/>
            <person name="Munoz-Torres E."/>
            <person name="Oguiza J.A."/>
            <person name="Ohm R."/>
            <person name="Olmedo M."/>
            <person name="Orejas M."/>
            <person name="Ortiz-Castellanos L."/>
            <person name="Pisabarro A.G."/>
            <person name="Rodriguez-Romero J."/>
            <person name="Ruiz-Herrera J."/>
            <person name="Ruiz-Vazquez R."/>
            <person name="Sanz C."/>
            <person name="Schackwitz W."/>
            <person name="Schmutz J."/>
            <person name="Shahriari M."/>
            <person name="Shelest E."/>
            <person name="Silva-Franco F."/>
            <person name="Soanes D."/>
            <person name="Syed K."/>
            <person name="Tagua V.G."/>
            <person name="Talbot N.J."/>
            <person name="Thon M."/>
            <person name="De vries R.P."/>
            <person name="Wiebenga A."/>
            <person name="Yadav J.S."/>
            <person name="Braun E.L."/>
            <person name="Baker S."/>
            <person name="Garre V."/>
            <person name="Horwitz B."/>
            <person name="Torres-Martinez S."/>
            <person name="Idnurm A."/>
            <person name="Herrera-Estrella A."/>
            <person name="Gabaldon T."/>
            <person name="Grigoriev I.V."/>
        </authorList>
    </citation>
    <scope>NUCLEOTIDE SEQUENCE [LARGE SCALE GENOMIC DNA]</scope>
    <source>
        <strain evidence="3">NRRL 1555(-)</strain>
    </source>
</reference>
<accession>A0A167JCW7</accession>
<dbReference type="GO" id="GO:0006673">
    <property type="term" value="P:inositol phosphoceramide metabolic process"/>
    <property type="evidence" value="ECO:0007669"/>
    <property type="project" value="InterPro"/>
</dbReference>
<dbReference type="InterPro" id="IPR013862">
    <property type="entry name" value="Kei1"/>
</dbReference>
<dbReference type="OrthoDB" id="3338076at2759"/>
<dbReference type="GeneID" id="29003547"/>
<dbReference type="RefSeq" id="XP_018283786.1">
    <property type="nucleotide sequence ID" value="XM_018442641.1"/>
</dbReference>
<dbReference type="PANTHER" id="PTHR28077:SF1">
    <property type="entry name" value="INOSITOL PHOSPHORYLCERAMIDE SYNTHASE REGULATORY SUBUNIT KEI1"/>
    <property type="match status" value="1"/>
</dbReference>
<dbReference type="STRING" id="763407.A0A167JCW7"/>
<dbReference type="Pfam" id="PF08552">
    <property type="entry name" value="Kei1"/>
    <property type="match status" value="1"/>
</dbReference>
<keyword evidence="1" id="KW-0472">Membrane</keyword>
<dbReference type="VEuPathDB" id="FungiDB:PHYBLDRAFT_72336"/>